<dbReference type="AlphaFoldDB" id="A0A514ECV8"/>
<organism evidence="2 3">
    <name type="scientific">Xanthomonas cerealis pv. cerealis</name>
    <dbReference type="NCBI Taxonomy" id="152263"/>
    <lineage>
        <taxon>Bacteria</taxon>
        <taxon>Pseudomonadati</taxon>
        <taxon>Pseudomonadota</taxon>
        <taxon>Gammaproteobacteria</taxon>
        <taxon>Lysobacterales</taxon>
        <taxon>Lysobacteraceae</taxon>
        <taxon>Xanthomonas</taxon>
        <taxon>Xanthomonas translucens group</taxon>
        <taxon>Xanthomonas cerealis</taxon>
    </lineage>
</organism>
<evidence type="ECO:0000313" key="3">
    <source>
        <dbReference type="Proteomes" id="UP000319349"/>
    </source>
</evidence>
<feature type="domain" description="DUF2345" evidence="1">
    <location>
        <begin position="12"/>
        <end position="97"/>
    </location>
</feature>
<protein>
    <submittedName>
        <fullName evidence="2">DUF2345 domain-containing protein</fullName>
    </submittedName>
</protein>
<dbReference type="InterPro" id="IPR018769">
    <property type="entry name" value="VgrG2_DUF2345"/>
</dbReference>
<dbReference type="Pfam" id="PF10106">
    <property type="entry name" value="DUF2345"/>
    <property type="match status" value="1"/>
</dbReference>
<gene>
    <name evidence="2" type="ORF">E4A48_09395</name>
</gene>
<accession>A0A514ECV8</accession>
<dbReference type="EMBL" id="CP038228">
    <property type="protein sequence ID" value="QDI03880.1"/>
    <property type="molecule type" value="Genomic_DNA"/>
</dbReference>
<proteinExistence type="predicted"/>
<name>A0A514ECV8_9XANT</name>
<reference evidence="2 3" key="1">
    <citation type="submission" date="2019-03" db="EMBL/GenBank/DDBJ databases">
        <title>Tal1 in Xanthomonas translucens pv. cerealis Contributes to Virulence in Bacterial Leaf Streak of Wheat.</title>
        <authorList>
            <person name="Shah S.M.A."/>
            <person name="Haq F."/>
            <person name="Ma W."/>
            <person name="Xu X."/>
            <person name="Wang S."/>
            <person name="Xu Z."/>
            <person name="Zou L."/>
            <person name="Zhu B."/>
            <person name="Chen G."/>
        </authorList>
    </citation>
    <scope>NUCLEOTIDE SEQUENCE [LARGE SCALE GENOMIC DNA]</scope>
    <source>
        <strain evidence="2 3">01</strain>
    </source>
</reference>
<keyword evidence="3" id="KW-1185">Reference proteome</keyword>
<sequence>MLAAAVDGGQTQANSLSLVSGEGELDVQAQSDEVRVQSKEGLKLVSANAEVELAAGKTIHLAVAGGASVTIEGGNITVACPGTITVQASKKSFVGPAEKSYKLPVPGATPYKLKYVLRDYTGEPLKSAEYAMYLADGSVVTGKTNAQGETEQVITDGPDSVHLMVSDERHEGYYKVSDGNA</sequence>
<dbReference type="Proteomes" id="UP000319349">
    <property type="component" value="Chromosome"/>
</dbReference>
<evidence type="ECO:0000259" key="1">
    <source>
        <dbReference type="Pfam" id="PF10106"/>
    </source>
</evidence>
<evidence type="ECO:0000313" key="2">
    <source>
        <dbReference type="EMBL" id="QDI03880.1"/>
    </source>
</evidence>